<dbReference type="OrthoDB" id="5600002at2759"/>
<evidence type="ECO:0000256" key="1">
    <source>
        <dbReference type="SAM" id="MobiDB-lite"/>
    </source>
</evidence>
<feature type="region of interest" description="Disordered" evidence="1">
    <location>
        <begin position="345"/>
        <end position="408"/>
    </location>
</feature>
<evidence type="ECO:0008006" key="4">
    <source>
        <dbReference type="Google" id="ProtNLM"/>
    </source>
</evidence>
<dbReference type="AlphaFoldDB" id="A0A9P8UFY2"/>
<evidence type="ECO:0000313" key="2">
    <source>
        <dbReference type="EMBL" id="KAH6649174.1"/>
    </source>
</evidence>
<dbReference type="EMBL" id="JAGPXC010000007">
    <property type="protein sequence ID" value="KAH6649174.1"/>
    <property type="molecule type" value="Genomic_DNA"/>
</dbReference>
<dbReference type="Proteomes" id="UP000758603">
    <property type="component" value="Unassembled WGS sequence"/>
</dbReference>
<feature type="compositionally biased region" description="Basic and acidic residues" evidence="1">
    <location>
        <begin position="96"/>
        <end position="107"/>
    </location>
</feature>
<dbReference type="InterPro" id="IPR006594">
    <property type="entry name" value="LisH"/>
</dbReference>
<protein>
    <recommendedName>
        <fullName evidence="4">LisH domain-containing protein</fullName>
    </recommendedName>
</protein>
<evidence type="ECO:0000313" key="3">
    <source>
        <dbReference type="Proteomes" id="UP000758603"/>
    </source>
</evidence>
<dbReference type="PROSITE" id="PS50896">
    <property type="entry name" value="LISH"/>
    <property type="match status" value="1"/>
</dbReference>
<sequence>MNNVGMANMNAMAGPVGAPMAMPMNNGAMPIGAQQMAQQQTQAHRTMLNTYIYDYFVKEGLYDVARAMLSSEQHINVLQKDSPRQSNGAGDDPMDTDSKDDLDKRPADLPAANIPISSDSCFLYEWFGMFWEMLNGHRKPNGNNQVNSYIQHTQQQNRLKQNQQQEMLRQMRSDQMQFNPAMMRNMQNGIGPMAPNKNNLARTAMANNQNNPQAMAMMQQQAKQNQMQRDPSDMDGNRRPASPGSTDNAPSPSKRPRLEGQGPPFNPQQAGGIMANGRPQQQGMPGQQQVGTANNPTQLARAQAATQLLLSHNIDPKSLTPDKFQNFANQPQNVQKSSIATYSQNLQQHHGQQMPNKAMGQPGNPQGQGSPMMQQGPNPAEISTLYNANDFGGMRPGPANGQGGGSNHALQDYQMQLMLLEQQNKKRLMMARQEQDSMGNIPRADGPAGPGGPGGPPGPNGQVFPESSPQGARPGASPNPSEQQMKRGTPQMNPAGIPSPLPADGAQSRGSPNPMAFMPGANMDPNLAGGPQFMNGMNGQMVNAQQMNGGMRPPSSHPGQPFNGQVNPQQMMAARQAQGGQAGPNQMQWQGGPNGAMMTQGPQGQVQGTPQQRNAQMPPPSAPAPGGPANGRTQPSSPATSNAAPPTPQQSNKSAPKKKATKDTKKAAGKKSNANTGATPAESSQEQEVPAPATPITPAQPGFGKNGPNAGAQPVPATQTTAPPAPAPVAPQAQPDPSAGFGMDNTGAMGMEFSNLDFANPIDSNNVLQDFDFDSFLHDGDGGGDAFDFTNTFDMQGGEIATE</sequence>
<gene>
    <name evidence="2" type="ORF">BKA67DRAFT_539163</name>
</gene>
<dbReference type="GeneID" id="70129480"/>
<accession>A0A9P8UFY2</accession>
<feature type="compositionally biased region" description="Low complexity" evidence="1">
    <location>
        <begin position="690"/>
        <end position="701"/>
    </location>
</feature>
<dbReference type="RefSeq" id="XP_045955681.1">
    <property type="nucleotide sequence ID" value="XM_046100588.1"/>
</dbReference>
<feature type="compositionally biased region" description="Low complexity" evidence="1">
    <location>
        <begin position="599"/>
        <end position="612"/>
    </location>
</feature>
<reference evidence="2" key="1">
    <citation type="journal article" date="2021" name="Nat. Commun.">
        <title>Genetic determinants of endophytism in the Arabidopsis root mycobiome.</title>
        <authorList>
            <person name="Mesny F."/>
            <person name="Miyauchi S."/>
            <person name="Thiergart T."/>
            <person name="Pickel B."/>
            <person name="Atanasova L."/>
            <person name="Karlsson M."/>
            <person name="Huettel B."/>
            <person name="Barry K.W."/>
            <person name="Haridas S."/>
            <person name="Chen C."/>
            <person name="Bauer D."/>
            <person name="Andreopoulos W."/>
            <person name="Pangilinan J."/>
            <person name="LaButti K."/>
            <person name="Riley R."/>
            <person name="Lipzen A."/>
            <person name="Clum A."/>
            <person name="Drula E."/>
            <person name="Henrissat B."/>
            <person name="Kohler A."/>
            <person name="Grigoriev I.V."/>
            <person name="Martin F.M."/>
            <person name="Hacquard S."/>
        </authorList>
    </citation>
    <scope>NUCLEOTIDE SEQUENCE</scope>
    <source>
        <strain evidence="2">MPI-SDFR-AT-0073</strain>
    </source>
</reference>
<organism evidence="2 3">
    <name type="scientific">Truncatella angustata</name>
    <dbReference type="NCBI Taxonomy" id="152316"/>
    <lineage>
        <taxon>Eukaryota</taxon>
        <taxon>Fungi</taxon>
        <taxon>Dikarya</taxon>
        <taxon>Ascomycota</taxon>
        <taxon>Pezizomycotina</taxon>
        <taxon>Sordariomycetes</taxon>
        <taxon>Xylariomycetidae</taxon>
        <taxon>Amphisphaeriales</taxon>
        <taxon>Sporocadaceae</taxon>
        <taxon>Truncatella</taxon>
    </lineage>
</organism>
<feature type="compositionally biased region" description="Polar residues" evidence="1">
    <location>
        <begin position="535"/>
        <end position="548"/>
    </location>
</feature>
<feature type="compositionally biased region" description="Low complexity" evidence="1">
    <location>
        <begin position="630"/>
        <end position="654"/>
    </location>
</feature>
<proteinExistence type="predicted"/>
<feature type="compositionally biased region" description="Low complexity" evidence="1">
    <location>
        <begin position="215"/>
        <end position="228"/>
    </location>
</feature>
<feature type="compositionally biased region" description="Low complexity" evidence="1">
    <location>
        <begin position="712"/>
        <end position="722"/>
    </location>
</feature>
<feature type="compositionally biased region" description="Polar residues" evidence="1">
    <location>
        <begin position="672"/>
        <end position="687"/>
    </location>
</feature>
<feature type="compositionally biased region" description="Low complexity" evidence="1">
    <location>
        <begin position="567"/>
        <end position="588"/>
    </location>
</feature>
<feature type="compositionally biased region" description="Low complexity" evidence="1">
    <location>
        <begin position="359"/>
        <end position="379"/>
    </location>
</feature>
<keyword evidence="3" id="KW-1185">Reference proteome</keyword>
<feature type="region of interest" description="Disordered" evidence="1">
    <location>
        <begin position="428"/>
        <end position="746"/>
    </location>
</feature>
<dbReference type="Pfam" id="PF08513">
    <property type="entry name" value="LisH"/>
    <property type="match status" value="1"/>
</dbReference>
<comment type="caution">
    <text evidence="2">The sequence shown here is derived from an EMBL/GenBank/DDBJ whole genome shotgun (WGS) entry which is preliminary data.</text>
</comment>
<feature type="region of interest" description="Disordered" evidence="1">
    <location>
        <begin position="215"/>
        <end position="293"/>
    </location>
</feature>
<feature type="compositionally biased region" description="Pro residues" evidence="1">
    <location>
        <begin position="617"/>
        <end position="626"/>
    </location>
</feature>
<feature type="compositionally biased region" description="Low complexity" evidence="1">
    <location>
        <begin position="279"/>
        <end position="289"/>
    </location>
</feature>
<name>A0A9P8UFY2_9PEZI</name>
<feature type="compositionally biased region" description="Polar residues" evidence="1">
    <location>
        <begin position="345"/>
        <end position="355"/>
    </location>
</feature>
<feature type="region of interest" description="Disordered" evidence="1">
    <location>
        <begin position="77"/>
        <end position="111"/>
    </location>
</feature>